<dbReference type="OrthoDB" id="1110966at2"/>
<organism evidence="2 3">
    <name type="scientific">Epilithonimonas hispanica</name>
    <dbReference type="NCBI Taxonomy" id="358687"/>
    <lineage>
        <taxon>Bacteria</taxon>
        <taxon>Pseudomonadati</taxon>
        <taxon>Bacteroidota</taxon>
        <taxon>Flavobacteriia</taxon>
        <taxon>Flavobacteriales</taxon>
        <taxon>Weeksellaceae</taxon>
        <taxon>Chryseobacterium group</taxon>
        <taxon>Epilithonimonas</taxon>
    </lineage>
</organism>
<evidence type="ECO:0000313" key="2">
    <source>
        <dbReference type="EMBL" id="REC68119.1"/>
    </source>
</evidence>
<comment type="caution">
    <text evidence="2">The sequence shown here is derived from an EMBL/GenBank/DDBJ whole genome shotgun (WGS) entry which is preliminary data.</text>
</comment>
<name>A0A3D9CQY5_9FLAO</name>
<dbReference type="RefSeq" id="WP_116036472.1">
    <property type="nucleotide sequence ID" value="NZ_JBHLVV010000139.1"/>
</dbReference>
<proteinExistence type="predicted"/>
<feature type="signal peptide" evidence="1">
    <location>
        <begin position="1"/>
        <end position="27"/>
    </location>
</feature>
<accession>A0A3D9CQY5</accession>
<evidence type="ECO:0000256" key="1">
    <source>
        <dbReference type="SAM" id="SignalP"/>
    </source>
</evidence>
<gene>
    <name evidence="2" type="ORF">DRF58_14570</name>
</gene>
<evidence type="ECO:0000313" key="3">
    <source>
        <dbReference type="Proteomes" id="UP000256326"/>
    </source>
</evidence>
<dbReference type="Proteomes" id="UP000256326">
    <property type="component" value="Unassembled WGS sequence"/>
</dbReference>
<keyword evidence="3" id="KW-1185">Reference proteome</keyword>
<keyword evidence="1" id="KW-0732">Signal</keyword>
<sequence length="527" mass="59310">MKITFSRILIASGILLCLNSCREEAFASDKDANTPNIGDANVKNGRLYFPNKESLKAKYEELKSVSDKDIINYVDNKNFESLRPVITEENASQVIETIKERKISLAVNNSLAGKGVAQNPSQIAVEDVLTDLDDLEEIIGDDAYSAMLNGEAEIQVADKIYKYTDVGLFITPATKYNVLVNYLEVNSISGNLLKPTDGEVANDFIESMPSEKLVTINQDIEYFNANRMAPDPEEGGGGGGGGPYYPPTNPPVQEDIAQIVEGLKIGEIRTPKLGNIFGTTWVTDDKYEDRRRVKVKFYSQDLWLVYAIGCKVKHQYKGWTGTWRKENADKLGMGVNSIAWSFTHTYDPPLGGLPGQRYFFEDKVFTTVDQYYNYVNMGPAKMPSLPFEKKIDGVIEWIYNATSLTPEQLRKLFYEQAWKQVKKLGEKHNKKYNRVAFVVDTHTVTYVDYYDFSETKDNQDVLEKVFDWGAVTPQITYTFGGGVGNGVSITKRDFDFKHPTAMGINMYGIAKKNGGWHGVKLIKEKQK</sequence>
<reference evidence="2 3" key="1">
    <citation type="journal article" date="2006" name="Int. J. Syst. Evol. Microbiol.">
        <title>Chryseobacterium hispanicum sp. nov., isolated from the drinking water distribution system of Sevilla, Spain.</title>
        <authorList>
            <person name="Gallego V."/>
            <person name="Garcia M.T."/>
            <person name="Ventosa A."/>
        </authorList>
    </citation>
    <scope>NUCLEOTIDE SEQUENCE [LARGE SCALE GENOMIC DNA]</scope>
    <source>
        <strain evidence="2 3">KCTC 22104</strain>
    </source>
</reference>
<dbReference type="EMBL" id="QNUG01000038">
    <property type="protein sequence ID" value="REC68119.1"/>
    <property type="molecule type" value="Genomic_DNA"/>
</dbReference>
<feature type="chain" id="PRO_5017807350" evidence="1">
    <location>
        <begin position="28"/>
        <end position="527"/>
    </location>
</feature>
<protein>
    <submittedName>
        <fullName evidence="2">Uncharacterized protein</fullName>
    </submittedName>
</protein>
<dbReference type="AlphaFoldDB" id="A0A3D9CQY5"/>